<dbReference type="OrthoDB" id="442863at2759"/>
<dbReference type="InterPro" id="IPR039182">
    <property type="entry name" value="Pop1"/>
</dbReference>
<dbReference type="PANTHER" id="PTHR22731:SF3">
    <property type="entry name" value="RIBONUCLEASES P_MRP PROTEIN SUBUNIT POP1"/>
    <property type="match status" value="1"/>
</dbReference>
<accession>A0A0J8U595</accession>
<reference evidence="4" key="1">
    <citation type="journal article" date="2010" name="Genome Res.">
        <title>Population genomic sequencing of Coccidioides fungi reveals recent hybridization and transposon control.</title>
        <authorList>
            <person name="Neafsey D.E."/>
            <person name="Barker B.M."/>
            <person name="Sharpton T.J."/>
            <person name="Stajich J.E."/>
            <person name="Park D.J."/>
            <person name="Whiston E."/>
            <person name="Hung C.-Y."/>
            <person name="McMahan C."/>
            <person name="White J."/>
            <person name="Sykes S."/>
            <person name="Heiman D."/>
            <person name="Young S."/>
            <person name="Zeng Q."/>
            <person name="Abouelleil A."/>
            <person name="Aftuck L."/>
            <person name="Bessette D."/>
            <person name="Brown A."/>
            <person name="FitzGerald M."/>
            <person name="Lui A."/>
            <person name="Macdonald J.P."/>
            <person name="Priest M."/>
            <person name="Orbach M.J."/>
            <person name="Galgiani J.N."/>
            <person name="Kirkland T.N."/>
            <person name="Cole G.T."/>
            <person name="Birren B.W."/>
            <person name="Henn M.R."/>
            <person name="Taylor J.W."/>
            <person name="Rounsley S.D."/>
        </authorList>
    </citation>
    <scope>NUCLEOTIDE SEQUENCE [LARGE SCALE GENOMIC DNA]</scope>
    <source>
        <strain evidence="4">RMSCC 3703</strain>
    </source>
</reference>
<dbReference type="Pfam" id="PF06978">
    <property type="entry name" value="POP1_N"/>
    <property type="match status" value="1"/>
</dbReference>
<feature type="region of interest" description="Disordered" evidence="1">
    <location>
        <begin position="1"/>
        <end position="52"/>
    </location>
</feature>
<dbReference type="GO" id="GO:0001682">
    <property type="term" value="P:tRNA 5'-leader removal"/>
    <property type="evidence" value="ECO:0007669"/>
    <property type="project" value="InterPro"/>
</dbReference>
<dbReference type="AlphaFoldDB" id="A0A0J8U595"/>
<dbReference type="GO" id="GO:0005655">
    <property type="term" value="C:nucleolar ribonuclease P complex"/>
    <property type="evidence" value="ECO:0007669"/>
    <property type="project" value="InterPro"/>
</dbReference>
<dbReference type="EMBL" id="DS268214">
    <property type="protein sequence ID" value="KMU82077.1"/>
    <property type="molecule type" value="Genomic_DNA"/>
</dbReference>
<gene>
    <name evidence="3" type="ORF">CISG_09607</name>
</gene>
<organism evidence="3 4">
    <name type="scientific">Coccidioides immitis RMSCC 3703</name>
    <dbReference type="NCBI Taxonomy" id="454286"/>
    <lineage>
        <taxon>Eukaryota</taxon>
        <taxon>Fungi</taxon>
        <taxon>Dikarya</taxon>
        <taxon>Ascomycota</taxon>
        <taxon>Pezizomycotina</taxon>
        <taxon>Eurotiomycetes</taxon>
        <taxon>Eurotiomycetidae</taxon>
        <taxon>Onygenales</taxon>
        <taxon>Onygenaceae</taxon>
        <taxon>Coccidioides</taxon>
    </lineage>
</organism>
<sequence>MAAPNPPRQRKPQQPSKPEKRKAGPNANPQTRKRAKTHDARTLAVQSSEAALSKTGELDVSAFVAARQYEIRALEAGIRSAKNALTSRAFQKVPRALRRRTASHNVKRCQGD</sequence>
<dbReference type="InterPro" id="IPR009723">
    <property type="entry name" value="Pop1_N"/>
</dbReference>
<evidence type="ECO:0000313" key="3">
    <source>
        <dbReference type="EMBL" id="KMU82077.1"/>
    </source>
</evidence>
<evidence type="ECO:0000259" key="2">
    <source>
        <dbReference type="Pfam" id="PF06978"/>
    </source>
</evidence>
<protein>
    <recommendedName>
        <fullName evidence="2">Pop1 N-terminal domain-containing protein</fullName>
    </recommendedName>
</protein>
<dbReference type="GO" id="GO:0000172">
    <property type="term" value="C:ribonuclease MRP complex"/>
    <property type="evidence" value="ECO:0007669"/>
    <property type="project" value="InterPro"/>
</dbReference>
<dbReference type="Proteomes" id="UP000054559">
    <property type="component" value="Unassembled WGS sequence"/>
</dbReference>
<dbReference type="PANTHER" id="PTHR22731">
    <property type="entry name" value="RIBONUCLEASES P/MRP PROTEIN SUBUNIT POP1"/>
    <property type="match status" value="1"/>
</dbReference>
<evidence type="ECO:0000313" key="4">
    <source>
        <dbReference type="Proteomes" id="UP000054559"/>
    </source>
</evidence>
<dbReference type="STRING" id="454286.A0A0J8U595"/>
<feature type="domain" description="Pop1 N-terminal" evidence="2">
    <location>
        <begin position="63"/>
        <end position="108"/>
    </location>
</feature>
<evidence type="ECO:0000256" key="1">
    <source>
        <dbReference type="SAM" id="MobiDB-lite"/>
    </source>
</evidence>
<name>A0A0J8U595_COCIT</name>
<proteinExistence type="predicted"/>